<reference evidence="2 3" key="2">
    <citation type="journal article" date="2018" name="Nature">
        <title>Mutant phenotypes for thousands of bacterial genes of unknown function.</title>
        <authorList>
            <person name="Price M.N."/>
            <person name="Wetmore K.M."/>
            <person name="Waters R.J."/>
            <person name="Callaghan M."/>
            <person name="Ray J."/>
            <person name="Liu H."/>
            <person name="Kuehl J.V."/>
            <person name="Melnyk R.A."/>
            <person name="Lamson J.S."/>
            <person name="Suh Y."/>
            <person name="Carlson H.K."/>
            <person name="Esquivel Z."/>
            <person name="Sadeeshkumar H."/>
            <person name="Chakraborty R."/>
            <person name="Zane G.M."/>
            <person name="Rubin B.E."/>
            <person name="Wall J.D."/>
            <person name="Visel A."/>
            <person name="Bristow J."/>
            <person name="Blow M.J."/>
            <person name="Arkin A.P."/>
            <person name="Deutschbauer A.M."/>
        </authorList>
    </citation>
    <scope>NUCLEOTIDE SEQUENCE [LARGE SCALE GENOMIC DNA]</scope>
    <source>
        <strain evidence="2 3">FW300-N2C3</strain>
    </source>
</reference>
<gene>
    <name evidence="2" type="ORF">AO356_21835</name>
</gene>
<dbReference type="InterPro" id="IPR029068">
    <property type="entry name" value="Glyas_Bleomycin-R_OHBP_Dase"/>
</dbReference>
<dbReference type="PANTHER" id="PTHR35006">
    <property type="entry name" value="GLYOXALASE FAMILY PROTEIN (AFU_ORTHOLOGUE AFUA_5G14830)"/>
    <property type="match status" value="1"/>
</dbReference>
<evidence type="ECO:0000259" key="1">
    <source>
        <dbReference type="PROSITE" id="PS51819"/>
    </source>
</evidence>
<dbReference type="Gene3D" id="3.10.180.10">
    <property type="entry name" value="2,3-Dihydroxybiphenyl 1,2-Dioxygenase, domain 1"/>
    <property type="match status" value="1"/>
</dbReference>
<organism evidence="2 3">
    <name type="scientific">Pseudomonas fluorescens</name>
    <dbReference type="NCBI Taxonomy" id="294"/>
    <lineage>
        <taxon>Bacteria</taxon>
        <taxon>Pseudomonadati</taxon>
        <taxon>Pseudomonadota</taxon>
        <taxon>Gammaproteobacteria</taxon>
        <taxon>Pseudomonadales</taxon>
        <taxon>Pseudomonadaceae</taxon>
        <taxon>Pseudomonas</taxon>
    </lineage>
</organism>
<accession>A0A0N9XD04</accession>
<dbReference type="CDD" id="cd07262">
    <property type="entry name" value="VOC_like"/>
    <property type="match status" value="1"/>
</dbReference>
<dbReference type="SUPFAM" id="SSF54593">
    <property type="entry name" value="Glyoxalase/Bleomycin resistance protein/Dihydroxybiphenyl dioxygenase"/>
    <property type="match status" value="1"/>
</dbReference>
<dbReference type="PANTHER" id="PTHR35006:SF2">
    <property type="entry name" value="GLYOXALASE FAMILY PROTEIN (AFU_ORTHOLOGUE AFUA_5G14830)"/>
    <property type="match status" value="1"/>
</dbReference>
<dbReference type="RefSeq" id="WP_060741509.1">
    <property type="nucleotide sequence ID" value="NZ_CP012831.1"/>
</dbReference>
<dbReference type="OrthoDB" id="9800438at2"/>
<evidence type="ECO:0000313" key="2">
    <source>
        <dbReference type="EMBL" id="ALI09341.1"/>
    </source>
</evidence>
<evidence type="ECO:0000313" key="3">
    <source>
        <dbReference type="Proteomes" id="UP000059425"/>
    </source>
</evidence>
<dbReference type="PROSITE" id="PS51819">
    <property type="entry name" value="VOC"/>
    <property type="match status" value="1"/>
</dbReference>
<name>A0A0N9XD04_PSEFL</name>
<protein>
    <submittedName>
        <fullName evidence="2">Glyoxalase</fullName>
    </submittedName>
</protein>
<dbReference type="InterPro" id="IPR037523">
    <property type="entry name" value="VOC_core"/>
</dbReference>
<reference evidence="3" key="1">
    <citation type="submission" date="2015-09" db="EMBL/GenBank/DDBJ databases">
        <title>Whole genome sequence of Pseudomonas fluorescens FW300-N2C3.</title>
        <authorList>
            <person name="Ray J."/>
            <person name="Melnyk R."/>
            <person name="Deutschbauer A."/>
        </authorList>
    </citation>
    <scope>NUCLEOTIDE SEQUENCE [LARGE SCALE GENOMIC DNA]</scope>
    <source>
        <strain evidence="3">FW300-N2C3</strain>
    </source>
</reference>
<proteinExistence type="predicted"/>
<feature type="domain" description="VOC" evidence="1">
    <location>
        <begin position="3"/>
        <end position="124"/>
    </location>
</feature>
<dbReference type="EMBL" id="CP012831">
    <property type="protein sequence ID" value="ALI09341.1"/>
    <property type="molecule type" value="Genomic_DNA"/>
</dbReference>
<sequence>MSVFTHVTVGTNNLAKARAFYDAALKEIGLKRVADLEDAGSIWGVDKPSFFVLNPANGNPASIGNGVTVSFEAPNRAAVQAFHTAALANGGICEGLPGPRSWADNAFAAYARDLDGNKLAVYCFKAE</sequence>
<dbReference type="Proteomes" id="UP000059425">
    <property type="component" value="Chromosome"/>
</dbReference>
<dbReference type="InterPro" id="IPR004360">
    <property type="entry name" value="Glyas_Fos-R_dOase_dom"/>
</dbReference>
<dbReference type="AlphaFoldDB" id="A0A0N9XD04"/>
<dbReference type="Pfam" id="PF00903">
    <property type="entry name" value="Glyoxalase"/>
    <property type="match status" value="1"/>
</dbReference>